<dbReference type="InterPro" id="IPR001680">
    <property type="entry name" value="WD40_rpt"/>
</dbReference>
<name>A0ABU6UFF4_9FABA</name>
<dbReference type="Gene3D" id="2.130.10.10">
    <property type="entry name" value="YVTN repeat-like/Quinoprotein amine dehydrogenase"/>
    <property type="match status" value="1"/>
</dbReference>
<dbReference type="PANTHER" id="PTHR13268">
    <property type="entry name" value="BREAST CARCINOMA AMPLIFIED SEQUENCE 3"/>
    <property type="match status" value="1"/>
</dbReference>
<dbReference type="SMART" id="SM00320">
    <property type="entry name" value="WD40"/>
    <property type="match status" value="2"/>
</dbReference>
<gene>
    <name evidence="5" type="ORF">PIB30_043713</name>
</gene>
<comment type="subcellular location">
    <subcellularLocation>
        <location evidence="1">Preautophagosomal structure</location>
    </subcellularLocation>
</comment>
<evidence type="ECO:0000256" key="1">
    <source>
        <dbReference type="ARBA" id="ARBA00004329"/>
    </source>
</evidence>
<evidence type="ECO:0000256" key="2">
    <source>
        <dbReference type="SAM" id="MobiDB-lite"/>
    </source>
</evidence>
<dbReference type="InterPro" id="IPR022175">
    <property type="entry name" value="BCAS3_dom"/>
</dbReference>
<evidence type="ECO:0000259" key="3">
    <source>
        <dbReference type="Pfam" id="PF12490"/>
    </source>
</evidence>
<keyword evidence="6" id="KW-1185">Reference proteome</keyword>
<dbReference type="PROSITE" id="PS51257">
    <property type="entry name" value="PROKAR_LIPOPROTEIN"/>
    <property type="match status" value="1"/>
</dbReference>
<dbReference type="InterPro" id="IPR045142">
    <property type="entry name" value="BCAS3-like"/>
</dbReference>
<dbReference type="Pfam" id="PF12490">
    <property type="entry name" value="BCAS3"/>
    <property type="match status" value="1"/>
</dbReference>
<proteinExistence type="predicted"/>
<dbReference type="Pfam" id="PF21034">
    <property type="entry name" value="BCAS3_WD40"/>
    <property type="match status" value="1"/>
</dbReference>
<evidence type="ECO:0000259" key="4">
    <source>
        <dbReference type="Pfam" id="PF21034"/>
    </source>
</evidence>
<reference evidence="5 6" key="1">
    <citation type="journal article" date="2023" name="Plants (Basel)">
        <title>Bridging the Gap: Combining Genomics and Transcriptomics Approaches to Understand Stylosanthes scabra, an Orphan Legume from the Brazilian Caatinga.</title>
        <authorList>
            <person name="Ferreira-Neto J.R.C."/>
            <person name="da Silva M.D."/>
            <person name="Binneck E."/>
            <person name="de Melo N.F."/>
            <person name="da Silva R.H."/>
            <person name="de Melo A.L.T.M."/>
            <person name="Pandolfi V."/>
            <person name="Bustamante F.O."/>
            <person name="Brasileiro-Vidal A.C."/>
            <person name="Benko-Iseppon A.M."/>
        </authorList>
    </citation>
    <scope>NUCLEOTIDE SEQUENCE [LARGE SCALE GENOMIC DNA]</scope>
    <source>
        <tissue evidence="5">Leaves</tissue>
    </source>
</reference>
<sequence>MQPVPNKSEGSEGFRSSHPLLLVVACDKSKIPGPVQNGRDGFVRDHAEPQAENVFGSATAVRFYSLKTHTYVHALRFRSTVYMVRCSPQVVAVGLAMQIYCFDALTLESKFSVLTHPVPELGGQGVVGVNVGYGPMALGPRWLAYASNSPLLSNKSRLSPQSVTPPAVSPSTSPSNGNLVARYALESSKHLAAGLINLSDKGYRTLSKYYQDLMPDGSNSPVSSNSSWKASRFTPPNSEMDTAGVVVVKDFVSRAVVAQFKAHTSPISALCFDPSGTLLVTASIHGNNINIFRIMPSSSRNGSGHQSTDFSYSHVHLYKLHRGLTSAVIQDICFSHMSQWVAIISSKGTCHIFALAPFGGETILQIHSHDTEGPILFPALSLPWWFTPRFTVNHQQSCPAPPPPVVLSVVSRIKNNAGWLNIVSNATSSAAGKVCIPSGAVSAVFHNSISRDTGNAVSNIHALEYLLVYAPSGHLIQYKLLPSLGPEPSGTVPRMDPVPSAHTEEENLRVKVEPVQWWDVCRRSDWPEKEVQIVGNNLVLEAAEMILGTSDREYNNVGNNNCVKFNECHFSNAEVQINSGRIPIWQKSEVSFFVMSTLATKELVSRESSTSGEIEIENIPIDEVEIRQKDLLPIFDHLHRVDRGIVMGRSSSSSSDSHGAEEKFSGDAVLSHSKLKLSGSSLKADAGLSGYFSSSIDSSGSDINGKNREEYMSESPLPSLKTVNMDGIAAGGAQVSPSKEGYSKASIGCPESAEVVSDEECSSPCVREKSEEDGDDDGMLGGVFEFSEEG</sequence>
<evidence type="ECO:0008006" key="7">
    <source>
        <dbReference type="Google" id="ProtNLM"/>
    </source>
</evidence>
<feature type="compositionally biased region" description="Low complexity" evidence="2">
    <location>
        <begin position="159"/>
        <end position="175"/>
    </location>
</feature>
<feature type="domain" description="BCAS3" evidence="3">
    <location>
        <begin position="502"/>
        <end position="636"/>
    </location>
</feature>
<dbReference type="InterPro" id="IPR048382">
    <property type="entry name" value="BCAS3_WD40"/>
</dbReference>
<feature type="region of interest" description="Disordered" evidence="2">
    <location>
        <begin position="156"/>
        <end position="175"/>
    </location>
</feature>
<evidence type="ECO:0000313" key="5">
    <source>
        <dbReference type="EMBL" id="MED6159599.1"/>
    </source>
</evidence>
<protein>
    <recommendedName>
        <fullName evidence="7">Autophagy-related protein 18h</fullName>
    </recommendedName>
</protein>
<dbReference type="Proteomes" id="UP001341840">
    <property type="component" value="Unassembled WGS sequence"/>
</dbReference>
<feature type="region of interest" description="Disordered" evidence="2">
    <location>
        <begin position="753"/>
        <end position="790"/>
    </location>
</feature>
<dbReference type="PANTHER" id="PTHR13268:SF12">
    <property type="entry name" value="AUTOPHAGY-RELATED PROTEIN 18H"/>
    <property type="match status" value="1"/>
</dbReference>
<dbReference type="InterPro" id="IPR015943">
    <property type="entry name" value="WD40/YVTN_repeat-like_dom_sf"/>
</dbReference>
<dbReference type="InterPro" id="IPR036322">
    <property type="entry name" value="WD40_repeat_dom_sf"/>
</dbReference>
<comment type="caution">
    <text evidence="5">The sequence shown here is derived from an EMBL/GenBank/DDBJ whole genome shotgun (WGS) entry which is preliminary data.</text>
</comment>
<evidence type="ECO:0000313" key="6">
    <source>
        <dbReference type="Proteomes" id="UP001341840"/>
    </source>
</evidence>
<feature type="domain" description="BCAS3 WD40" evidence="4">
    <location>
        <begin position="60"/>
        <end position="367"/>
    </location>
</feature>
<organism evidence="5 6">
    <name type="scientific">Stylosanthes scabra</name>
    <dbReference type="NCBI Taxonomy" id="79078"/>
    <lineage>
        <taxon>Eukaryota</taxon>
        <taxon>Viridiplantae</taxon>
        <taxon>Streptophyta</taxon>
        <taxon>Embryophyta</taxon>
        <taxon>Tracheophyta</taxon>
        <taxon>Spermatophyta</taxon>
        <taxon>Magnoliopsida</taxon>
        <taxon>eudicotyledons</taxon>
        <taxon>Gunneridae</taxon>
        <taxon>Pentapetalae</taxon>
        <taxon>rosids</taxon>
        <taxon>fabids</taxon>
        <taxon>Fabales</taxon>
        <taxon>Fabaceae</taxon>
        <taxon>Papilionoideae</taxon>
        <taxon>50 kb inversion clade</taxon>
        <taxon>dalbergioids sensu lato</taxon>
        <taxon>Dalbergieae</taxon>
        <taxon>Pterocarpus clade</taxon>
        <taxon>Stylosanthes</taxon>
    </lineage>
</organism>
<dbReference type="EMBL" id="JASCZI010121085">
    <property type="protein sequence ID" value="MED6159599.1"/>
    <property type="molecule type" value="Genomic_DNA"/>
</dbReference>
<accession>A0ABU6UFF4</accession>
<dbReference type="SUPFAM" id="SSF50978">
    <property type="entry name" value="WD40 repeat-like"/>
    <property type="match status" value="1"/>
</dbReference>